<dbReference type="EMBL" id="MU006094">
    <property type="protein sequence ID" value="KAF2839535.1"/>
    <property type="molecule type" value="Genomic_DNA"/>
</dbReference>
<dbReference type="AlphaFoldDB" id="A0A9P4VRM1"/>
<feature type="compositionally biased region" description="Polar residues" evidence="1">
    <location>
        <begin position="55"/>
        <end position="77"/>
    </location>
</feature>
<evidence type="ECO:0000313" key="3">
    <source>
        <dbReference type="Proteomes" id="UP000799429"/>
    </source>
</evidence>
<feature type="compositionally biased region" description="Polar residues" evidence="1">
    <location>
        <begin position="186"/>
        <end position="201"/>
    </location>
</feature>
<evidence type="ECO:0000313" key="2">
    <source>
        <dbReference type="EMBL" id="KAF2839535.1"/>
    </source>
</evidence>
<dbReference type="Pfam" id="PF08737">
    <property type="entry name" value="Rgp1"/>
    <property type="match status" value="1"/>
</dbReference>
<dbReference type="InterPro" id="IPR014848">
    <property type="entry name" value="Rgp1"/>
</dbReference>
<feature type="region of interest" description="Disordered" evidence="1">
    <location>
        <begin position="33"/>
        <end position="114"/>
    </location>
</feature>
<proteinExistence type="predicted"/>
<dbReference type="PANTHER" id="PTHR12507">
    <property type="entry name" value="REDUCED GROWTH PHENOTYPE 1 RGP1, YEAST -RELATED"/>
    <property type="match status" value="1"/>
</dbReference>
<dbReference type="OrthoDB" id="1918at2759"/>
<dbReference type="Proteomes" id="UP000799429">
    <property type="component" value="Unassembled WGS sequence"/>
</dbReference>
<comment type="caution">
    <text evidence="2">The sequence shown here is derived from an EMBL/GenBank/DDBJ whole genome shotgun (WGS) entry which is preliminary data.</text>
</comment>
<keyword evidence="3" id="KW-1185">Reference proteome</keyword>
<sequence>MSTDIRVFVQWKEFTVFAGEEIQCTITFKNVAPLPGSSRSPVRGSKSNGERQRKFTASQNTPKLAISRNSSFISQVPSVPEHGHRPTLSLSTPSAVNGHPPAPPTQNVPPTCAHRHGRSLSILSMGTDIIGDEGHARSISTTTARRPMRGHGRSASLQVVPGKVATSPFIGQQASPPFRFPPKSLPLNSAPFSLPDSQNEVSLPPQPSRRMQGRSTALNTPSIPVITRGLSGPIPSTFKFPPEPPSDTVNLGEPQVLDSAVSPGGTLTNKFSSKTQGEQPVPSSAIGLGLAHTETLSPVARILSGSSMNGTPRSSVEFYSMSNHSSETLASEYVPASSVRLLGGDGHSRRESHLNASNIRREPETLMMGYAQIMGSFTLDGSLVNQAPFEEVKRKGVLGSQAGGGVVGVERSKRDSGLFGALGWGNIGESLGGLLGGGELSSMREMKGIASAKTVPLLSTPQSILFVDLRLAPGESRSYSYSFTLPRGLPPTHKGRALKISYHLTIGTQRPSSGRDQQHVKHVNIPFRILGSVTGRGEILGHDLMSPYIILRDQAQTAIIDEPARTNIMQKKSFTKPAPTPEQGFSEFLDYADKLLERPPQNPNMGLLSPTESGPRRLSVLEEPQSMKEAIDLAILRSNVSTSSNQSTNRFEIARSGRRVAVIMLARPAYRLGETISAVVDFTNADIPCYSVSLALETSERVDPAIALRSASSIHRVTRRIHASASENALFARRLSFSPTIPPNATPEFITSGISLEWKVRIEFVTPRLTSEAGYETEWGELLEEASRDDRGEIWAPVERLFVESFEVAVPVRVYGTLAGTSEVKDDGEGLPI</sequence>
<protein>
    <submittedName>
        <fullName evidence="2">Rgp1-domain-containing protein</fullName>
    </submittedName>
</protein>
<gene>
    <name evidence="2" type="ORF">M501DRAFT_933097</name>
</gene>
<name>A0A9P4VRM1_9PEZI</name>
<evidence type="ECO:0000256" key="1">
    <source>
        <dbReference type="SAM" id="MobiDB-lite"/>
    </source>
</evidence>
<organism evidence="2 3">
    <name type="scientific">Patellaria atrata CBS 101060</name>
    <dbReference type="NCBI Taxonomy" id="1346257"/>
    <lineage>
        <taxon>Eukaryota</taxon>
        <taxon>Fungi</taxon>
        <taxon>Dikarya</taxon>
        <taxon>Ascomycota</taxon>
        <taxon>Pezizomycotina</taxon>
        <taxon>Dothideomycetes</taxon>
        <taxon>Dothideomycetes incertae sedis</taxon>
        <taxon>Patellariales</taxon>
        <taxon>Patellariaceae</taxon>
        <taxon>Patellaria</taxon>
    </lineage>
</organism>
<feature type="region of interest" description="Disordered" evidence="1">
    <location>
        <begin position="171"/>
        <end position="216"/>
    </location>
</feature>
<reference evidence="2" key="1">
    <citation type="journal article" date="2020" name="Stud. Mycol.">
        <title>101 Dothideomycetes genomes: a test case for predicting lifestyles and emergence of pathogens.</title>
        <authorList>
            <person name="Haridas S."/>
            <person name="Albert R."/>
            <person name="Binder M."/>
            <person name="Bloem J."/>
            <person name="Labutti K."/>
            <person name="Salamov A."/>
            <person name="Andreopoulos B."/>
            <person name="Baker S."/>
            <person name="Barry K."/>
            <person name="Bills G."/>
            <person name="Bluhm B."/>
            <person name="Cannon C."/>
            <person name="Castanera R."/>
            <person name="Culley D."/>
            <person name="Daum C."/>
            <person name="Ezra D."/>
            <person name="Gonzalez J."/>
            <person name="Henrissat B."/>
            <person name="Kuo A."/>
            <person name="Liang C."/>
            <person name="Lipzen A."/>
            <person name="Lutzoni F."/>
            <person name="Magnuson J."/>
            <person name="Mondo S."/>
            <person name="Nolan M."/>
            <person name="Ohm R."/>
            <person name="Pangilinan J."/>
            <person name="Park H.-J."/>
            <person name="Ramirez L."/>
            <person name="Alfaro M."/>
            <person name="Sun H."/>
            <person name="Tritt A."/>
            <person name="Yoshinaga Y."/>
            <person name="Zwiers L.-H."/>
            <person name="Turgeon B."/>
            <person name="Goodwin S."/>
            <person name="Spatafora J."/>
            <person name="Crous P."/>
            <person name="Grigoriev I."/>
        </authorList>
    </citation>
    <scope>NUCLEOTIDE SEQUENCE</scope>
    <source>
        <strain evidence="2">CBS 101060</strain>
    </source>
</reference>
<accession>A0A9P4VRM1</accession>